<dbReference type="PANTHER" id="PTHR47510:SF3">
    <property type="entry name" value="ENDO_EXONUCLEASE_PHOSPHATASE DOMAIN-CONTAINING PROTEIN"/>
    <property type="match status" value="1"/>
</dbReference>
<organism evidence="3 4">
    <name type="scientific">Operophtera brumata</name>
    <name type="common">Winter moth</name>
    <name type="synonym">Phalaena brumata</name>
    <dbReference type="NCBI Taxonomy" id="104452"/>
    <lineage>
        <taxon>Eukaryota</taxon>
        <taxon>Metazoa</taxon>
        <taxon>Ecdysozoa</taxon>
        <taxon>Arthropoda</taxon>
        <taxon>Hexapoda</taxon>
        <taxon>Insecta</taxon>
        <taxon>Pterygota</taxon>
        <taxon>Neoptera</taxon>
        <taxon>Endopterygota</taxon>
        <taxon>Lepidoptera</taxon>
        <taxon>Glossata</taxon>
        <taxon>Ditrysia</taxon>
        <taxon>Geometroidea</taxon>
        <taxon>Geometridae</taxon>
        <taxon>Larentiinae</taxon>
        <taxon>Operophtera</taxon>
    </lineage>
</organism>
<comment type="caution">
    <text evidence="3">The sequence shown here is derived from an EMBL/GenBank/DDBJ whole genome shotgun (WGS) entry which is preliminary data.</text>
</comment>
<dbReference type="InterPro" id="IPR036691">
    <property type="entry name" value="Endo/exonu/phosph_ase_sf"/>
</dbReference>
<dbReference type="SUPFAM" id="SSF56219">
    <property type="entry name" value="DNase I-like"/>
    <property type="match status" value="1"/>
</dbReference>
<feature type="domain" description="Endonuclease/exonuclease/phosphatase" evidence="2">
    <location>
        <begin position="281"/>
        <end position="436"/>
    </location>
</feature>
<evidence type="ECO:0000259" key="2">
    <source>
        <dbReference type="Pfam" id="PF03372"/>
    </source>
</evidence>
<evidence type="ECO:0000313" key="4">
    <source>
        <dbReference type="Proteomes" id="UP000037510"/>
    </source>
</evidence>
<dbReference type="Gene3D" id="1.20.5.1700">
    <property type="match status" value="1"/>
</dbReference>
<accession>A0A0L7KU72</accession>
<sequence>MNVHHSPTKTGGGSQPDLSRLSSMETDSLITFRKRKHPLPEKDCDCSHDITEIKSELSRMTSILEKYVESNQQMMNKLQMSINEVKTDITEMKSTNEQTASMFHANINEIKTQIDDIKSTSLIITSEQNKIKTQVTLMENKIASGENRLKSLEVKPSTPQFVNQACLSEQMLREFKERNNREKNIIIVGLPEQTSSTTEERISNDEAAVMSITCAVDKDIPKPIKVVRVGKFTPGRNRRVKVCFNTPGPAKQLLRSKDKLPGHGKFDELKCILESISTTVHVILLSETWIRNEIQALQLCLPNYTHYYNYRSDMRGGGVSAYVHNNLKHSLSESNYTGGNNYLWIQLEKYALQVGVIYKPGDTNFKNFLEVYDLQLQQRQRAIVFGDFNIDLLTKDKNTKQYIYTTKEAGYKILNKVNRNYTTRDSSTKKSILDHVSTNLENNDFHMALIDSAMSDHKQIHLQMKKFKPLIQGAGLDDLHSDYTLLECTIKQYINKSKTSRTKILNLPQKEWINNDILSELNLRNHLWIELKRDPNNDSLKADFKSKRDYTAKLIQNTKNNYHYSEFMKCTYKPKKMWKLINDLASNKIKQSCAPPKLSIDSKIITSTSEICEVFNQYFSTIGSLLAEQIPKYFHDNFTQALPNNTIKGELSTLDPCTPEEIDKIISNLDVNSSAGLDG</sequence>
<reference evidence="3 4" key="1">
    <citation type="journal article" date="2015" name="Genome Biol. Evol.">
        <title>The genome of winter moth (Operophtera brumata) provides a genomic perspective on sexual dimorphism and phenology.</title>
        <authorList>
            <person name="Derks M.F."/>
            <person name="Smit S."/>
            <person name="Salis L."/>
            <person name="Schijlen E."/>
            <person name="Bossers A."/>
            <person name="Mateman C."/>
            <person name="Pijl A.S."/>
            <person name="de Ridder D."/>
            <person name="Groenen M.A."/>
            <person name="Visser M.E."/>
            <person name="Megens H.J."/>
        </authorList>
    </citation>
    <scope>NUCLEOTIDE SEQUENCE [LARGE SCALE GENOMIC DNA]</scope>
    <source>
        <strain evidence="3">WM2013NL</strain>
        <tissue evidence="3">Head and thorax</tissue>
    </source>
</reference>
<evidence type="ECO:0000256" key="1">
    <source>
        <dbReference type="SAM" id="MobiDB-lite"/>
    </source>
</evidence>
<protein>
    <submittedName>
        <fullName evidence="3">Putative tick transposon</fullName>
    </submittedName>
</protein>
<dbReference type="AlphaFoldDB" id="A0A0L7KU72"/>
<name>A0A0L7KU72_OPEBR</name>
<dbReference type="Pfam" id="PF03372">
    <property type="entry name" value="Exo_endo_phos"/>
    <property type="match status" value="1"/>
</dbReference>
<keyword evidence="4" id="KW-1185">Reference proteome</keyword>
<dbReference type="STRING" id="104452.A0A0L7KU72"/>
<dbReference type="Proteomes" id="UP000037510">
    <property type="component" value="Unassembled WGS sequence"/>
</dbReference>
<gene>
    <name evidence="3" type="ORF">OBRU01_13304</name>
</gene>
<evidence type="ECO:0000313" key="3">
    <source>
        <dbReference type="EMBL" id="KOB66807.1"/>
    </source>
</evidence>
<dbReference type="EMBL" id="JTDY01005628">
    <property type="protein sequence ID" value="KOB66807.1"/>
    <property type="molecule type" value="Genomic_DNA"/>
</dbReference>
<feature type="region of interest" description="Disordered" evidence="1">
    <location>
        <begin position="1"/>
        <end position="23"/>
    </location>
</feature>
<dbReference type="Gene3D" id="3.60.10.10">
    <property type="entry name" value="Endonuclease/exonuclease/phosphatase"/>
    <property type="match status" value="1"/>
</dbReference>
<dbReference type="PANTHER" id="PTHR47510">
    <property type="entry name" value="REVERSE TRANSCRIPTASE DOMAIN-CONTAINING PROTEIN"/>
    <property type="match status" value="1"/>
</dbReference>
<feature type="non-terminal residue" evidence="3">
    <location>
        <position position="679"/>
    </location>
</feature>
<dbReference type="InterPro" id="IPR005135">
    <property type="entry name" value="Endo/exonuclease/phosphatase"/>
</dbReference>
<proteinExistence type="predicted"/>
<dbReference type="GO" id="GO:0003824">
    <property type="term" value="F:catalytic activity"/>
    <property type="evidence" value="ECO:0007669"/>
    <property type="project" value="InterPro"/>
</dbReference>